<accession>A0AAV1I3A6</accession>
<proteinExistence type="predicted"/>
<comment type="caution">
    <text evidence="2">The sequence shown here is derived from an EMBL/GenBank/DDBJ whole genome shotgun (WGS) entry which is preliminary data.</text>
</comment>
<feature type="region of interest" description="Disordered" evidence="1">
    <location>
        <begin position="453"/>
        <end position="514"/>
    </location>
</feature>
<name>A0AAV1I3A6_9CHLO</name>
<gene>
    <name evidence="2" type="ORF">CVIRNUC_004981</name>
</gene>
<keyword evidence="3" id="KW-1185">Reference proteome</keyword>
<feature type="compositionally biased region" description="Low complexity" evidence="1">
    <location>
        <begin position="1520"/>
        <end position="1530"/>
    </location>
</feature>
<dbReference type="PANTHER" id="PTHR35764">
    <property type="entry name" value="PROTEIN SHORTAGE IN CHIASMATA 1"/>
    <property type="match status" value="1"/>
</dbReference>
<reference evidence="2 3" key="1">
    <citation type="submission" date="2023-10" db="EMBL/GenBank/DDBJ databases">
        <authorList>
            <person name="Maclean D."/>
            <person name="Macfadyen A."/>
        </authorList>
    </citation>
    <scope>NUCLEOTIDE SEQUENCE [LARGE SCALE GENOMIC DNA]</scope>
</reference>
<evidence type="ECO:0000256" key="1">
    <source>
        <dbReference type="SAM" id="MobiDB-lite"/>
    </source>
</evidence>
<dbReference type="GO" id="GO:0007131">
    <property type="term" value="P:reciprocal meiotic recombination"/>
    <property type="evidence" value="ECO:0007669"/>
    <property type="project" value="InterPro"/>
</dbReference>
<feature type="region of interest" description="Disordered" evidence="1">
    <location>
        <begin position="1589"/>
        <end position="1634"/>
    </location>
</feature>
<protein>
    <submittedName>
        <fullName evidence="2">Uncharacterized protein</fullName>
    </submittedName>
</protein>
<feature type="region of interest" description="Disordered" evidence="1">
    <location>
        <begin position="121"/>
        <end position="141"/>
    </location>
</feature>
<dbReference type="Proteomes" id="UP001314263">
    <property type="component" value="Unassembled WGS sequence"/>
</dbReference>
<dbReference type="EMBL" id="CAUYUE010000006">
    <property type="protein sequence ID" value="CAK0780239.1"/>
    <property type="molecule type" value="Genomic_DNA"/>
</dbReference>
<evidence type="ECO:0000313" key="3">
    <source>
        <dbReference type="Proteomes" id="UP001314263"/>
    </source>
</evidence>
<organism evidence="2 3">
    <name type="scientific">Coccomyxa viridis</name>
    <dbReference type="NCBI Taxonomy" id="1274662"/>
    <lineage>
        <taxon>Eukaryota</taxon>
        <taxon>Viridiplantae</taxon>
        <taxon>Chlorophyta</taxon>
        <taxon>core chlorophytes</taxon>
        <taxon>Trebouxiophyceae</taxon>
        <taxon>Trebouxiophyceae incertae sedis</taxon>
        <taxon>Coccomyxaceae</taxon>
        <taxon>Coccomyxa</taxon>
    </lineage>
</organism>
<sequence length="1649" mass="176446">MSQSFQAPPFNGKEVLAAASKQNIMRLRDSMVPKQLPYKVQGAGTPDTFWQLQLKETPTALEVPLVSSLCMKVSCLHMLALEASALQLPDPTTDAKKAAKRFWRGSGIEPEELPVLNTYHRTDPEGQRPAKGAKHSSQTGLAGSWRRNVGLPLLEVPILVSRVQEQPNAGYSIVPEALPKHQMSSSTLLPIPEEAVGSSLAELWDADSITQQLLAVKLIQQAQQLSLPHQHETWQLELSMAAWSAQQGLFLLPKVIMTPRLSSRYVIEQLLSSCLSSAYSLPKNNDLAVITAGLSFHDVVAPGQVLCDSHPTLPLVLIEDKASMTATALHGPMRIAQSIQAKPLSLAAIEILLDWSLKNPAAPDPSKRLKKVREELKVAFTPQELKAPERQAPLPAWQETVQQLSGPAIPKLAVLSCAVQTQDALCRISKQYKTQLKTDSMGAQTATKAPALMAAGEQRHEPQQKLGSAAPAQSIEAGAGSRSVSNGQPGRDAGKGVFQRPRKKPRMSTGPAQGSVQDAAFFMGLQQGSPGPASSETSDCSDDSLAAGFCGEPEVEHTVIRMPDSHSCIIRMIHTACQDTLCSTPGANRGVAPAELISTAALTQAMTSAAALERRAPGSQRSLLKAYSGIAVLRQSGYLLLCYGIRCAHLHLKHCMHELPGLHSACKAVGAALQQAYDRVEAGQLQDHPKLSALRAILTTVRAIQPGAKVLLLAESRALFTVYRTITDAGMRIYQLNRDSQQDITSPPDEAKGESPAQGIHAALQHADCVLATEENVAAPGFPLGSFCCLIRYVHEASAESSPGMMGILQQAPCQRLVLFETDKKGLFELPKPQAPTAALTRETSGGTANSALGSAVASGGAAILNGSGVDPRPASNSNHTAAAGAQAAQPGAFVETAAASWSVAVTTRRDSTVRTRRPLYEAMLRLERDGAALVDRHLHGEDLALSADTCCCIWTEDSLKGSNPTSMLKQKLRAQLVHVAAAYSRCVLCIGGSPAFELSVMSAVDEIITLGRRCDLELCILTACSPAALEGALVTTIKAVSQRSPGRPLPEVPRRRAAFLEAFRCLNPFSAQQLAGLHCSLRELLHKPPDELKCLIPETPARSLDLFMRQAALGEPVLGAQTLGYTPPALPDPLLSSDAMQGYETGGAFMQHLPSAAGLFTHAVNAVPEHTSADSDHSEWLQSGWVEAAGRAHAHAPTMEHHLRQADWSEYLEDGTGRQYPRQVRQAQSHHGWDMDQPNHGVAPAAAYCAEPMMLPGGVAAPVGGLPHQHAQQRMHGHAFAPAGSLPGDMHLGGMAYGSAAMGARHAGADVQLLIPAEPLAWGYDEQQGSRARGPYQPSQYTPAAQDLQERQALGQGQHSMYGGASGQAGLDTMDQEHATWSHRAPGQLRSPDHPFIQDPTFHQGYQHQGLAPQQHQRYLGSAHAGRRPLQRHPVQGQLEAGLRGPAMLQALHAGGMDVLDPNPAYEGGLDEFGISFNPALDLGSSLEDEGIPQPAYPGGPAMADPLERSLGSSRRHSAQQAAPAQAQQEFDASGALDRFLRKRAGALRTPPRRAVQPAARRHPALAGTPRRPAFTLQPPAQALQDVEAPAAQSGTADQLQDGDSMLLDEGETQQLPPSFRQPKFLAFTPTRSGQSRLIWKSSKQALI</sequence>
<evidence type="ECO:0000313" key="2">
    <source>
        <dbReference type="EMBL" id="CAK0780239.1"/>
    </source>
</evidence>
<dbReference type="PANTHER" id="PTHR35764:SF1">
    <property type="entry name" value="PROTEIN SHORTAGE IN CHIASMATA 1"/>
    <property type="match status" value="1"/>
</dbReference>
<dbReference type="InterPro" id="IPR038824">
    <property type="entry name" value="SHOC1-like"/>
</dbReference>
<feature type="region of interest" description="Disordered" evidence="1">
    <location>
        <begin position="1486"/>
        <end position="1533"/>
    </location>
</feature>
<feature type="region of interest" description="Disordered" evidence="1">
    <location>
        <begin position="1546"/>
        <end position="1576"/>
    </location>
</feature>